<reference evidence="2" key="1">
    <citation type="submission" date="2017-05" db="EMBL/GenBank/DDBJ databases">
        <title>The Genome Sequence of Enterococcus sp. 9D6_DIV0238.</title>
        <authorList>
            <consortium name="The Broad Institute Genomics Platform"/>
            <consortium name="The Broad Institute Genomic Center for Infectious Diseases"/>
            <person name="Earl A."/>
            <person name="Manson A."/>
            <person name="Schwartman J."/>
            <person name="Gilmore M."/>
            <person name="Abouelleil A."/>
            <person name="Cao P."/>
            <person name="Chapman S."/>
            <person name="Cusick C."/>
            <person name="Shea T."/>
            <person name="Young S."/>
            <person name="Neafsey D."/>
            <person name="Nusbaum C."/>
            <person name="Birren B."/>
        </authorList>
    </citation>
    <scope>NUCLEOTIDE SEQUENCE [LARGE SCALE GENOMIC DNA]</scope>
    <source>
        <strain evidence="2">9D6_DIV0238</strain>
    </source>
</reference>
<dbReference type="OrthoDB" id="2194638at2"/>
<keyword evidence="1" id="KW-0472">Membrane</keyword>
<dbReference type="EMBL" id="CP147246">
    <property type="protein sequence ID" value="WYJ95574.1"/>
    <property type="molecule type" value="Genomic_DNA"/>
</dbReference>
<name>A0A200JCW7_9ENTE</name>
<dbReference type="AlphaFoldDB" id="A0A200JCW7"/>
<keyword evidence="1" id="KW-0812">Transmembrane</keyword>
<organism evidence="2">
    <name type="scientific">Candidatus Enterococcus dunnyi</name>
    <dbReference type="NCBI Taxonomy" id="1834192"/>
    <lineage>
        <taxon>Bacteria</taxon>
        <taxon>Bacillati</taxon>
        <taxon>Bacillota</taxon>
        <taxon>Bacilli</taxon>
        <taxon>Lactobacillales</taxon>
        <taxon>Enterococcaceae</taxon>
        <taxon>Enterococcus</taxon>
    </lineage>
</organism>
<proteinExistence type="predicted"/>
<keyword evidence="4" id="KW-1185">Reference proteome</keyword>
<dbReference type="EMBL" id="NIBQ01000001">
    <property type="protein sequence ID" value="OUZ35056.1"/>
    <property type="molecule type" value="Genomic_DNA"/>
</dbReference>
<evidence type="ECO:0000313" key="3">
    <source>
        <dbReference type="EMBL" id="WYJ95574.1"/>
    </source>
</evidence>
<evidence type="ECO:0000313" key="4">
    <source>
        <dbReference type="Proteomes" id="UP000196151"/>
    </source>
</evidence>
<reference evidence="3" key="3">
    <citation type="submission" date="2024-03" db="EMBL/GenBank/DDBJ databases">
        <title>The Genome Sequence of Enterococcus sp. DIV0238c.</title>
        <authorList>
            <consortium name="The Broad Institute Genomics Platform"/>
            <consortium name="The Broad Institute Microbial Omics Core"/>
            <consortium name="The Broad Institute Genomic Center for Infectious Diseases"/>
            <person name="Earl A."/>
            <person name="Manson A."/>
            <person name="Gilmore M."/>
            <person name="Schwartman J."/>
            <person name="Shea T."/>
            <person name="Abouelleil A."/>
            <person name="Cao P."/>
            <person name="Chapman S."/>
            <person name="Cusick C."/>
            <person name="Young S."/>
            <person name="Neafsey D."/>
            <person name="Nusbaum C."/>
            <person name="Birren B."/>
        </authorList>
    </citation>
    <scope>NUCLEOTIDE SEQUENCE</scope>
    <source>
        <strain evidence="3">9D6_DIV0238</strain>
    </source>
</reference>
<dbReference type="RefSeq" id="WP_087639700.1">
    <property type="nucleotide sequence ID" value="NZ_CP147246.1"/>
</dbReference>
<sequence length="76" mass="8572">MKNNITFLVSLILLAYPVLTLPSLIASKRSMGKFFTDQRFFISKSEGYGSSINRKNLIGFFSLLLAGLLFLFLSFN</sequence>
<gene>
    <name evidence="2" type="ORF">A5889_000531</name>
    <name evidence="3" type="ORF">A5889_003122</name>
</gene>
<feature type="transmembrane region" description="Helical" evidence="1">
    <location>
        <begin position="57"/>
        <end position="75"/>
    </location>
</feature>
<reference evidence="3" key="2">
    <citation type="submission" date="2017-05" db="EMBL/GenBank/DDBJ databases">
        <authorList>
            <consortium name="The Broad Institute Genomics Platform"/>
            <consortium name="The Broad Institute Genomic Center for Infectious Diseases"/>
            <person name="Earl A."/>
            <person name="Manson A."/>
            <person name="Schwartman J."/>
            <person name="Gilmore M."/>
            <person name="Abouelleil A."/>
            <person name="Cao P."/>
            <person name="Chapman S."/>
            <person name="Cusick C."/>
            <person name="Shea T."/>
            <person name="Young S."/>
            <person name="Neafsey D."/>
            <person name="Nusbaum C."/>
            <person name="Birren B."/>
        </authorList>
    </citation>
    <scope>NUCLEOTIDE SEQUENCE</scope>
    <source>
        <strain evidence="3">9D6_DIV0238</strain>
    </source>
</reference>
<evidence type="ECO:0000256" key="1">
    <source>
        <dbReference type="SAM" id="Phobius"/>
    </source>
</evidence>
<accession>A0A200JCW7</accession>
<dbReference type="Proteomes" id="UP000196151">
    <property type="component" value="Chromosome"/>
</dbReference>
<keyword evidence="1" id="KW-1133">Transmembrane helix</keyword>
<protein>
    <submittedName>
        <fullName evidence="2">Uncharacterized protein</fullName>
    </submittedName>
</protein>
<evidence type="ECO:0000313" key="2">
    <source>
        <dbReference type="EMBL" id="OUZ35056.1"/>
    </source>
</evidence>